<evidence type="ECO:0000313" key="3">
    <source>
        <dbReference type="Proteomes" id="UP000192783"/>
    </source>
</evidence>
<proteinExistence type="predicted"/>
<dbReference type="EMBL" id="FWXF01000019">
    <property type="protein sequence ID" value="SMC26923.1"/>
    <property type="molecule type" value="Genomic_DNA"/>
</dbReference>
<dbReference type="RefSeq" id="WP_084058728.1">
    <property type="nucleotide sequence ID" value="NZ_FWXF01000019.1"/>
</dbReference>
<dbReference type="InterPro" id="IPR022642">
    <property type="entry name" value="CheR_C"/>
</dbReference>
<dbReference type="GO" id="GO:0008757">
    <property type="term" value="F:S-adenosylmethionine-dependent methyltransferase activity"/>
    <property type="evidence" value="ECO:0007669"/>
    <property type="project" value="InterPro"/>
</dbReference>
<accession>A0A1W1XSJ1</accession>
<dbReference type="AlphaFoldDB" id="A0A1W1XSJ1"/>
<organism evidence="2 3">
    <name type="scientific">Desulfacinum hydrothermale DSM 13146</name>
    <dbReference type="NCBI Taxonomy" id="1121390"/>
    <lineage>
        <taxon>Bacteria</taxon>
        <taxon>Pseudomonadati</taxon>
        <taxon>Thermodesulfobacteriota</taxon>
        <taxon>Syntrophobacteria</taxon>
        <taxon>Syntrophobacterales</taxon>
        <taxon>Syntrophobacteraceae</taxon>
        <taxon>Desulfacinum</taxon>
    </lineage>
</organism>
<dbReference type="PANTHER" id="PTHR24422:SF10">
    <property type="entry name" value="CHEMOTAXIS PROTEIN METHYLTRANSFERASE 2"/>
    <property type="match status" value="1"/>
</dbReference>
<dbReference type="SUPFAM" id="SSF53335">
    <property type="entry name" value="S-adenosyl-L-methionine-dependent methyltransferases"/>
    <property type="match status" value="1"/>
</dbReference>
<dbReference type="GO" id="GO:0032259">
    <property type="term" value="P:methylation"/>
    <property type="evidence" value="ECO:0007669"/>
    <property type="project" value="UniProtKB-KW"/>
</dbReference>
<keyword evidence="3" id="KW-1185">Reference proteome</keyword>
<dbReference type="SMART" id="SM00138">
    <property type="entry name" value="MeTrc"/>
    <property type="match status" value="1"/>
</dbReference>
<feature type="domain" description="CheR-type methyltransferase" evidence="1">
    <location>
        <begin position="63"/>
        <end position="267"/>
    </location>
</feature>
<evidence type="ECO:0000259" key="1">
    <source>
        <dbReference type="PROSITE" id="PS50123"/>
    </source>
</evidence>
<dbReference type="PRINTS" id="PR00996">
    <property type="entry name" value="CHERMTFRASE"/>
</dbReference>
<dbReference type="InterPro" id="IPR000780">
    <property type="entry name" value="CheR_MeTrfase"/>
</dbReference>
<keyword evidence="2" id="KW-0808">Transferase</keyword>
<dbReference type="Gene3D" id="3.40.50.150">
    <property type="entry name" value="Vaccinia Virus protein VP39"/>
    <property type="match status" value="1"/>
</dbReference>
<reference evidence="2 3" key="1">
    <citation type="submission" date="2017-04" db="EMBL/GenBank/DDBJ databases">
        <authorList>
            <person name="Afonso C.L."/>
            <person name="Miller P.J."/>
            <person name="Scott M.A."/>
            <person name="Spackman E."/>
            <person name="Goraichik I."/>
            <person name="Dimitrov K.M."/>
            <person name="Suarez D.L."/>
            <person name="Swayne D.E."/>
        </authorList>
    </citation>
    <scope>NUCLEOTIDE SEQUENCE [LARGE SCALE GENOMIC DNA]</scope>
    <source>
        <strain evidence="2 3">DSM 13146</strain>
    </source>
</reference>
<dbReference type="PROSITE" id="PS50123">
    <property type="entry name" value="CHER"/>
    <property type="match status" value="1"/>
</dbReference>
<sequence>MTDDEFKAVLNHFDLSWSGYRKVRKGVKRHLLRAMGTWGCSTVRQWLDLCDVNPQAQHQCRLALAVHISRFFRDRRLWYVLQTHLLPGLCRWCGDTLRVWSAGCSRGEEIYSFKMLWLQLAKGGERLPRLDAWATDLDPLVLDMAREGVFRRSSLKEVGRELLGVYFDPVEEGAFRVRECLRAGIQWVRSDFLHDPPPCAETHLIFLRNNLLTYYDGEQVQESLGRIWKSLVVGGFLVTGSGERLPAGSWRALRSASDPHIYRKWAE</sequence>
<name>A0A1W1XSJ1_9BACT</name>
<dbReference type="OrthoDB" id="9786165at2"/>
<dbReference type="Proteomes" id="UP000192783">
    <property type="component" value="Unassembled WGS sequence"/>
</dbReference>
<dbReference type="STRING" id="1121390.SAMN02746041_02813"/>
<dbReference type="InterPro" id="IPR029063">
    <property type="entry name" value="SAM-dependent_MTases_sf"/>
</dbReference>
<keyword evidence="2" id="KW-0489">Methyltransferase</keyword>
<dbReference type="PANTHER" id="PTHR24422">
    <property type="entry name" value="CHEMOTAXIS PROTEIN METHYLTRANSFERASE"/>
    <property type="match status" value="1"/>
</dbReference>
<dbReference type="Pfam" id="PF01739">
    <property type="entry name" value="CheR"/>
    <property type="match status" value="1"/>
</dbReference>
<dbReference type="InterPro" id="IPR050903">
    <property type="entry name" value="Bact_Chemotaxis_MeTrfase"/>
</dbReference>
<gene>
    <name evidence="2" type="ORF">SAMN02746041_02813</name>
</gene>
<protein>
    <submittedName>
        <fullName evidence="2">Chemotaxis protein methyltransferase CheR</fullName>
    </submittedName>
</protein>
<evidence type="ECO:0000313" key="2">
    <source>
        <dbReference type="EMBL" id="SMC26923.1"/>
    </source>
</evidence>